<proteinExistence type="predicted"/>
<comment type="caution">
    <text evidence="7">The sequence shown here is derived from an EMBL/GenBank/DDBJ whole genome shotgun (WGS) entry which is preliminary data.</text>
</comment>
<keyword evidence="5" id="KW-0472">Membrane</keyword>
<evidence type="ECO:0000313" key="7">
    <source>
        <dbReference type="EMBL" id="OGK42802.1"/>
    </source>
</evidence>
<reference evidence="7 8" key="1">
    <citation type="journal article" date="2016" name="Nat. Commun.">
        <title>Thousands of microbial genomes shed light on interconnected biogeochemical processes in an aquifer system.</title>
        <authorList>
            <person name="Anantharaman K."/>
            <person name="Brown C.T."/>
            <person name="Hug L.A."/>
            <person name="Sharon I."/>
            <person name="Castelle C.J."/>
            <person name="Probst A.J."/>
            <person name="Thomas B.C."/>
            <person name="Singh A."/>
            <person name="Wilkins M.J."/>
            <person name="Karaoz U."/>
            <person name="Brodie E.L."/>
            <person name="Williams K.H."/>
            <person name="Hubbard S.S."/>
            <person name="Banfield J.F."/>
        </authorList>
    </citation>
    <scope>NUCLEOTIDE SEQUENCE [LARGE SCALE GENOMIC DNA]</scope>
</reference>
<sequence length="96" mass="10793">MIATISADIKEEIDNYLKTKTNQEKIRATVISSYKLSAEEIAKIKASFAVINNLEVENQVDRSIMSGVIIKYGSYVIDLSIAGQLNKFKKLFYEIA</sequence>
<dbReference type="PROSITE" id="PS00389">
    <property type="entry name" value="ATPASE_DELTA"/>
    <property type="match status" value="1"/>
</dbReference>
<organism evidence="7 8">
    <name type="scientific">Candidatus Roizmanbacteria bacterium RIFCSPLOWO2_01_FULL_35_13</name>
    <dbReference type="NCBI Taxonomy" id="1802055"/>
    <lineage>
        <taxon>Bacteria</taxon>
        <taxon>Candidatus Roizmaniibacteriota</taxon>
    </lineage>
</organism>
<dbReference type="Pfam" id="PF00213">
    <property type="entry name" value="OSCP"/>
    <property type="match status" value="1"/>
</dbReference>
<dbReference type="EMBL" id="MGAF01000004">
    <property type="protein sequence ID" value="OGK42802.1"/>
    <property type="molecule type" value="Genomic_DNA"/>
</dbReference>
<dbReference type="STRING" id="1802055.A3A74_01160"/>
<dbReference type="AlphaFoldDB" id="A0A1F7IHG1"/>
<name>A0A1F7IHG1_9BACT</name>
<keyword evidence="2" id="KW-0813">Transport</keyword>
<keyword evidence="4" id="KW-0406">Ion transport</keyword>
<accession>A0A1F7IHG1</accession>
<evidence type="ECO:0000256" key="6">
    <source>
        <dbReference type="ARBA" id="ARBA00023310"/>
    </source>
</evidence>
<evidence type="ECO:0000256" key="2">
    <source>
        <dbReference type="ARBA" id="ARBA00022448"/>
    </source>
</evidence>
<protein>
    <submittedName>
        <fullName evidence="7">Uncharacterized protein</fullName>
    </submittedName>
</protein>
<dbReference type="GO" id="GO:0016020">
    <property type="term" value="C:membrane"/>
    <property type="evidence" value="ECO:0007669"/>
    <property type="project" value="UniProtKB-SubCell"/>
</dbReference>
<evidence type="ECO:0000256" key="3">
    <source>
        <dbReference type="ARBA" id="ARBA00022781"/>
    </source>
</evidence>
<dbReference type="PANTHER" id="PTHR11910">
    <property type="entry name" value="ATP SYNTHASE DELTA CHAIN"/>
    <property type="match status" value="1"/>
</dbReference>
<keyword evidence="3" id="KW-0375">Hydrogen ion transport</keyword>
<evidence type="ECO:0000256" key="4">
    <source>
        <dbReference type="ARBA" id="ARBA00023065"/>
    </source>
</evidence>
<dbReference type="PRINTS" id="PR00125">
    <property type="entry name" value="ATPASEDELTA"/>
</dbReference>
<evidence type="ECO:0000313" key="8">
    <source>
        <dbReference type="Proteomes" id="UP000179270"/>
    </source>
</evidence>
<comment type="subcellular location">
    <subcellularLocation>
        <location evidence="1">Membrane</location>
    </subcellularLocation>
</comment>
<keyword evidence="6" id="KW-0066">ATP synthesis</keyword>
<evidence type="ECO:0000256" key="5">
    <source>
        <dbReference type="ARBA" id="ARBA00023136"/>
    </source>
</evidence>
<dbReference type="GO" id="GO:0046933">
    <property type="term" value="F:proton-transporting ATP synthase activity, rotational mechanism"/>
    <property type="evidence" value="ECO:0007669"/>
    <property type="project" value="InterPro"/>
</dbReference>
<evidence type="ECO:0000256" key="1">
    <source>
        <dbReference type="ARBA" id="ARBA00004370"/>
    </source>
</evidence>
<dbReference type="InterPro" id="IPR020781">
    <property type="entry name" value="ATPase_OSCP/d_CS"/>
</dbReference>
<gene>
    <name evidence="7" type="ORF">A3A74_01160</name>
</gene>
<dbReference type="InterPro" id="IPR000711">
    <property type="entry name" value="ATPase_OSCP/dsu"/>
</dbReference>
<dbReference type="Proteomes" id="UP000179270">
    <property type="component" value="Unassembled WGS sequence"/>
</dbReference>